<name>S3DML8_GLAL2</name>
<evidence type="ECO:0000313" key="3">
    <source>
        <dbReference type="Proteomes" id="UP000016922"/>
    </source>
</evidence>
<dbReference type="GO" id="GO:0051260">
    <property type="term" value="P:protein homooligomerization"/>
    <property type="evidence" value="ECO:0007669"/>
    <property type="project" value="InterPro"/>
</dbReference>
<gene>
    <name evidence="2" type="ORF">GLAREA_06323</name>
</gene>
<dbReference type="OrthoDB" id="2414723at2759"/>
<dbReference type="Pfam" id="PF02214">
    <property type="entry name" value="BTB_2"/>
    <property type="match status" value="1"/>
</dbReference>
<dbReference type="EMBL" id="KE145358">
    <property type="protein sequence ID" value="EPE33311.1"/>
    <property type="molecule type" value="Genomic_DNA"/>
</dbReference>
<dbReference type="eggNOG" id="ENOG502SUK8">
    <property type="taxonomic scope" value="Eukaryota"/>
</dbReference>
<dbReference type="AlphaFoldDB" id="S3DML8"/>
<dbReference type="Gene3D" id="3.30.710.10">
    <property type="entry name" value="Potassium Channel Kv1.1, Chain A"/>
    <property type="match status" value="1"/>
</dbReference>
<proteinExistence type="predicted"/>
<protein>
    <submittedName>
        <fullName evidence="2">POZ</fullName>
    </submittedName>
</protein>
<organism evidence="2 3">
    <name type="scientific">Glarea lozoyensis (strain ATCC 20868 / MF5171)</name>
    <dbReference type="NCBI Taxonomy" id="1116229"/>
    <lineage>
        <taxon>Eukaryota</taxon>
        <taxon>Fungi</taxon>
        <taxon>Dikarya</taxon>
        <taxon>Ascomycota</taxon>
        <taxon>Pezizomycotina</taxon>
        <taxon>Leotiomycetes</taxon>
        <taxon>Helotiales</taxon>
        <taxon>Helotiaceae</taxon>
        <taxon>Glarea</taxon>
    </lineage>
</organism>
<accession>S3DML8</accession>
<dbReference type="PANTHER" id="PTHR14499">
    <property type="entry name" value="POTASSIUM CHANNEL TETRAMERIZATION DOMAIN-CONTAINING"/>
    <property type="match status" value="1"/>
</dbReference>
<reference evidence="2 3" key="1">
    <citation type="journal article" date="2013" name="BMC Genomics">
        <title>Genomics-driven discovery of the pneumocandin biosynthetic gene cluster in the fungus Glarea lozoyensis.</title>
        <authorList>
            <person name="Chen L."/>
            <person name="Yue Q."/>
            <person name="Zhang X."/>
            <person name="Xiang M."/>
            <person name="Wang C."/>
            <person name="Li S."/>
            <person name="Che Y."/>
            <person name="Ortiz-Lopez F.J."/>
            <person name="Bills G.F."/>
            <person name="Liu X."/>
            <person name="An Z."/>
        </authorList>
    </citation>
    <scope>NUCLEOTIDE SEQUENCE [LARGE SCALE GENOMIC DNA]</scope>
    <source>
        <strain evidence="3">ATCC 20868 / MF5171</strain>
    </source>
</reference>
<sequence>MYTTIKTVQRNFVTDPDRWSGQSLYFNSLFSGKWGDKQEDGSYFVETDAHIFEHILRYLRTRVLPVFYDREKGHDFALYQAVLEEAKYFQIDRLVKWIGERKYLEAVQVNILATESQDRRTYKKHTRSDLDRRTFMVEDRYVEMTTSGNMETTMIPMAHRRSVFYCPNGKHGKSTKENCSGCTKQASDGKVNVNGGWRGEDQMSWCIVRKEVVFDHDLCVNAYSDDAQP</sequence>
<dbReference type="HOGENOM" id="CLU_071647_1_0_1"/>
<feature type="domain" description="Potassium channel tetramerisation-type BTB" evidence="1">
    <location>
        <begin position="36"/>
        <end position="94"/>
    </location>
</feature>
<dbReference type="PANTHER" id="PTHR14499:SF136">
    <property type="entry name" value="GH08630P"/>
    <property type="match status" value="1"/>
</dbReference>
<evidence type="ECO:0000313" key="2">
    <source>
        <dbReference type="EMBL" id="EPE33311.1"/>
    </source>
</evidence>
<dbReference type="Proteomes" id="UP000016922">
    <property type="component" value="Unassembled WGS sequence"/>
</dbReference>
<dbReference type="KEGG" id="glz:GLAREA_06323"/>
<dbReference type="InterPro" id="IPR003131">
    <property type="entry name" value="T1-type_BTB"/>
</dbReference>
<evidence type="ECO:0000259" key="1">
    <source>
        <dbReference type="Pfam" id="PF02214"/>
    </source>
</evidence>
<dbReference type="SUPFAM" id="SSF54695">
    <property type="entry name" value="POZ domain"/>
    <property type="match status" value="1"/>
</dbReference>
<dbReference type="GeneID" id="19465377"/>
<dbReference type="RefSeq" id="XP_008079928.1">
    <property type="nucleotide sequence ID" value="XM_008081737.1"/>
</dbReference>
<dbReference type="InterPro" id="IPR011333">
    <property type="entry name" value="SKP1/BTB/POZ_sf"/>
</dbReference>
<keyword evidence="3" id="KW-1185">Reference proteome</keyword>